<proteinExistence type="predicted"/>
<gene>
    <name evidence="1" type="ORF">DEBURN_LOCUS6198</name>
</gene>
<comment type="caution">
    <text evidence="1">The sequence shown here is derived from an EMBL/GenBank/DDBJ whole genome shotgun (WGS) entry which is preliminary data.</text>
</comment>
<keyword evidence="2" id="KW-1185">Reference proteome</keyword>
<evidence type="ECO:0000313" key="2">
    <source>
        <dbReference type="Proteomes" id="UP000789706"/>
    </source>
</evidence>
<evidence type="ECO:0000313" key="1">
    <source>
        <dbReference type="EMBL" id="CAG8532237.1"/>
    </source>
</evidence>
<sequence length="226" mass="26399">MDYYRILEECDIGTFRDKIGYYLASLETIIKAENKQKTRKSTTIIRTDNNKAPKRVKIEDFFARDTRTKVTETSSENEHVSWEIIENALEIQKTNFEEKEELTEEEFEKSDGNVSARKADGILLNYENISQEFLLFENVGPPSKTKNPKYKGDLLKCFRNSVDAICKTFWNVNGDVELARKYYVLTYVLYRDKGELFRLNMGAPKTFVTERNYTNVSVCRLFSNPI</sequence>
<dbReference type="EMBL" id="CAJVPK010000615">
    <property type="protein sequence ID" value="CAG8532237.1"/>
    <property type="molecule type" value="Genomic_DNA"/>
</dbReference>
<dbReference type="OrthoDB" id="2349339at2759"/>
<organism evidence="1 2">
    <name type="scientific">Diversispora eburnea</name>
    <dbReference type="NCBI Taxonomy" id="1213867"/>
    <lineage>
        <taxon>Eukaryota</taxon>
        <taxon>Fungi</taxon>
        <taxon>Fungi incertae sedis</taxon>
        <taxon>Mucoromycota</taxon>
        <taxon>Glomeromycotina</taxon>
        <taxon>Glomeromycetes</taxon>
        <taxon>Diversisporales</taxon>
        <taxon>Diversisporaceae</taxon>
        <taxon>Diversispora</taxon>
    </lineage>
</organism>
<dbReference type="AlphaFoldDB" id="A0A9N9AH09"/>
<name>A0A9N9AH09_9GLOM</name>
<protein>
    <submittedName>
        <fullName evidence="1">3582_t:CDS:1</fullName>
    </submittedName>
</protein>
<reference evidence="1" key="1">
    <citation type="submission" date="2021-06" db="EMBL/GenBank/DDBJ databases">
        <authorList>
            <person name="Kallberg Y."/>
            <person name="Tangrot J."/>
            <person name="Rosling A."/>
        </authorList>
    </citation>
    <scope>NUCLEOTIDE SEQUENCE</scope>
    <source>
        <strain evidence="1">AZ414A</strain>
    </source>
</reference>
<dbReference type="Proteomes" id="UP000789706">
    <property type="component" value="Unassembled WGS sequence"/>
</dbReference>
<accession>A0A9N9AH09</accession>